<keyword evidence="3" id="KW-1185">Reference proteome</keyword>
<proteinExistence type="predicted"/>
<feature type="compositionally biased region" description="Low complexity" evidence="1">
    <location>
        <begin position="220"/>
        <end position="234"/>
    </location>
</feature>
<name>A0A9X2D567_9ACTN</name>
<feature type="region of interest" description="Disordered" evidence="1">
    <location>
        <begin position="39"/>
        <end position="61"/>
    </location>
</feature>
<organism evidence="2 3">
    <name type="scientific">Nocardioides bruguierae</name>
    <dbReference type="NCBI Taxonomy" id="2945102"/>
    <lineage>
        <taxon>Bacteria</taxon>
        <taxon>Bacillati</taxon>
        <taxon>Actinomycetota</taxon>
        <taxon>Actinomycetes</taxon>
        <taxon>Propionibacteriales</taxon>
        <taxon>Nocardioidaceae</taxon>
        <taxon>Nocardioides</taxon>
    </lineage>
</organism>
<protein>
    <submittedName>
        <fullName evidence="2">Uncharacterized protein</fullName>
    </submittedName>
</protein>
<evidence type="ECO:0000313" key="3">
    <source>
        <dbReference type="Proteomes" id="UP001139485"/>
    </source>
</evidence>
<gene>
    <name evidence="2" type="ORF">M8330_02700</name>
</gene>
<dbReference type="Proteomes" id="UP001139485">
    <property type="component" value="Unassembled WGS sequence"/>
</dbReference>
<feature type="compositionally biased region" description="Basic residues" evidence="1">
    <location>
        <begin position="238"/>
        <end position="258"/>
    </location>
</feature>
<dbReference type="RefSeq" id="WP_250826089.1">
    <property type="nucleotide sequence ID" value="NZ_JAMOIL010000002.1"/>
</dbReference>
<evidence type="ECO:0000256" key="1">
    <source>
        <dbReference type="SAM" id="MobiDB-lite"/>
    </source>
</evidence>
<dbReference type="EMBL" id="JAMOIL010000002">
    <property type="protein sequence ID" value="MCM0619204.1"/>
    <property type="molecule type" value="Genomic_DNA"/>
</dbReference>
<sequence length="258" mass="27417">MRRSGVGGTPRAALVPARLLALALVLALGLGGLAACTGQDEAEGPDTPTSPPSASVEEGETLRARPVRTTVEVGTVVGALPFDRRRQVAASVGRAADAWIDGAFVQRRYPRPGSRQAFQGAFSSFTRSTARQAAADRRLTTAAAVSARVDDLVAVRRRVLVDVLSVKRVPRAATARVGLVYATDGRVRDRFLVQARLAMTHDAREGWQVVAYDVTQARGAAAAPRAGGQKSGQQDKQKKQKAGQKTKQKAKRRTGASR</sequence>
<accession>A0A9X2D567</accession>
<dbReference type="AlphaFoldDB" id="A0A9X2D567"/>
<comment type="caution">
    <text evidence="2">The sequence shown here is derived from an EMBL/GenBank/DDBJ whole genome shotgun (WGS) entry which is preliminary data.</text>
</comment>
<feature type="region of interest" description="Disordered" evidence="1">
    <location>
        <begin position="220"/>
        <end position="258"/>
    </location>
</feature>
<reference evidence="2" key="1">
    <citation type="submission" date="2022-05" db="EMBL/GenBank/DDBJ databases">
        <authorList>
            <person name="Tuo L."/>
        </authorList>
    </citation>
    <scope>NUCLEOTIDE SEQUENCE</scope>
    <source>
        <strain evidence="2">BSK12Z-4</strain>
    </source>
</reference>
<evidence type="ECO:0000313" key="2">
    <source>
        <dbReference type="EMBL" id="MCM0619204.1"/>
    </source>
</evidence>